<dbReference type="SUPFAM" id="SSF54713">
    <property type="entry name" value="Elongation factor Ts (EF-Ts), dimerisation domain"/>
    <property type="match status" value="1"/>
</dbReference>
<dbReference type="Proteomes" id="UP000054498">
    <property type="component" value="Unassembled WGS sequence"/>
</dbReference>
<dbReference type="EMBL" id="KK105303">
    <property type="protein sequence ID" value="KIY92799.1"/>
    <property type="molecule type" value="Genomic_DNA"/>
</dbReference>
<dbReference type="InterPro" id="IPR001816">
    <property type="entry name" value="Transl_elong_EFTs/EF1B"/>
</dbReference>
<evidence type="ECO:0000256" key="5">
    <source>
        <dbReference type="HAMAP-Rule" id="MF_03135"/>
    </source>
</evidence>
<name>A0A0D2LLX4_9CHLO</name>
<feature type="domain" description="Translation elongation factor EFTs/EF1B dimerisation" evidence="7">
    <location>
        <begin position="333"/>
        <end position="363"/>
    </location>
</feature>
<keyword evidence="9" id="KW-1185">Reference proteome</keyword>
<dbReference type="Gene3D" id="1.10.8.10">
    <property type="entry name" value="DNA helicase RuvA subunit, C-terminal domain"/>
    <property type="match status" value="1"/>
</dbReference>
<dbReference type="PANTHER" id="PTHR11741:SF10">
    <property type="entry name" value="POLYPROTEIN OF EF-TS, CHLOROPLASTIC"/>
    <property type="match status" value="1"/>
</dbReference>
<protein>
    <recommendedName>
        <fullName evidence="5">Elongation factor Ts, mitochondrial</fullName>
        <shortName evidence="5">EF-Ts</shortName>
        <shortName evidence="5">EF-TsMt</shortName>
    </recommendedName>
</protein>
<evidence type="ECO:0000256" key="3">
    <source>
        <dbReference type="ARBA" id="ARBA00022917"/>
    </source>
</evidence>
<dbReference type="InterPro" id="IPR014039">
    <property type="entry name" value="Transl_elong_EFTs/EF1B_dimer"/>
</dbReference>
<reference evidence="8 9" key="1">
    <citation type="journal article" date="2013" name="BMC Genomics">
        <title>Reconstruction of the lipid metabolism for the microalga Monoraphidium neglectum from its genome sequence reveals characteristics suitable for biofuel production.</title>
        <authorList>
            <person name="Bogen C."/>
            <person name="Al-Dilaimi A."/>
            <person name="Albersmeier A."/>
            <person name="Wichmann J."/>
            <person name="Grundmann M."/>
            <person name="Rupp O."/>
            <person name="Lauersen K.J."/>
            <person name="Blifernez-Klassen O."/>
            <person name="Kalinowski J."/>
            <person name="Goesmann A."/>
            <person name="Mussgnug J.H."/>
            <person name="Kruse O."/>
        </authorList>
    </citation>
    <scope>NUCLEOTIDE SEQUENCE [LARGE SCALE GENOMIC DNA]</scope>
    <source>
        <strain evidence="8 9">SAG 48.87</strain>
    </source>
</reference>
<dbReference type="PANTHER" id="PTHR11741">
    <property type="entry name" value="ELONGATION FACTOR TS"/>
    <property type="match status" value="1"/>
</dbReference>
<evidence type="ECO:0000259" key="7">
    <source>
        <dbReference type="Pfam" id="PF00889"/>
    </source>
</evidence>
<evidence type="ECO:0000256" key="6">
    <source>
        <dbReference type="RuleBase" id="RU000642"/>
    </source>
</evidence>
<proteinExistence type="inferred from homology"/>
<keyword evidence="3 5" id="KW-0648">Protein biosynthesis</keyword>
<gene>
    <name evidence="5" type="primary">EFTS</name>
    <name evidence="8" type="ORF">MNEG_15164</name>
</gene>
<dbReference type="GO" id="GO:0070125">
    <property type="term" value="P:mitochondrial translational elongation"/>
    <property type="evidence" value="ECO:0007669"/>
    <property type="project" value="TreeGrafter"/>
</dbReference>
<dbReference type="InterPro" id="IPR018101">
    <property type="entry name" value="Transl_elong_Ts_CS"/>
</dbReference>
<dbReference type="GO" id="GO:0005739">
    <property type="term" value="C:mitochondrion"/>
    <property type="evidence" value="ECO:0007669"/>
    <property type="project" value="UniProtKB-SubCell"/>
</dbReference>
<dbReference type="HAMAP" id="MF_00050">
    <property type="entry name" value="EF_Ts"/>
    <property type="match status" value="1"/>
</dbReference>
<dbReference type="FunFam" id="1.10.8.10:FF:000001">
    <property type="entry name" value="Elongation factor Ts"/>
    <property type="match status" value="1"/>
</dbReference>
<dbReference type="InterPro" id="IPR036402">
    <property type="entry name" value="EF-Ts_dimer_sf"/>
</dbReference>
<evidence type="ECO:0000313" key="9">
    <source>
        <dbReference type="Proteomes" id="UP000054498"/>
    </source>
</evidence>
<dbReference type="SUPFAM" id="SSF46934">
    <property type="entry name" value="UBA-like"/>
    <property type="match status" value="1"/>
</dbReference>
<evidence type="ECO:0000256" key="1">
    <source>
        <dbReference type="ARBA" id="ARBA00005532"/>
    </source>
</evidence>
<comment type="similarity">
    <text evidence="1 5 6">Belongs to the EF-Ts family.</text>
</comment>
<dbReference type="NCBIfam" id="TIGR00116">
    <property type="entry name" value="tsf"/>
    <property type="match status" value="1"/>
</dbReference>
<evidence type="ECO:0000256" key="4">
    <source>
        <dbReference type="ARBA" id="ARBA00025453"/>
    </source>
</evidence>
<evidence type="ECO:0000313" key="8">
    <source>
        <dbReference type="EMBL" id="KIY92799.1"/>
    </source>
</evidence>
<dbReference type="PROSITE" id="PS01127">
    <property type="entry name" value="EF_TS_2"/>
    <property type="match status" value="1"/>
</dbReference>
<comment type="subcellular location">
    <subcellularLocation>
        <location evidence="5">Mitochondrion</location>
    </subcellularLocation>
</comment>
<dbReference type="Gene3D" id="3.30.479.20">
    <property type="entry name" value="Elongation factor Ts, dimerisation domain"/>
    <property type="match status" value="1"/>
</dbReference>
<dbReference type="GO" id="GO:0003746">
    <property type="term" value="F:translation elongation factor activity"/>
    <property type="evidence" value="ECO:0007669"/>
    <property type="project" value="UniProtKB-UniRule"/>
</dbReference>
<dbReference type="OrthoDB" id="277235at2759"/>
<dbReference type="GeneID" id="25732798"/>
<dbReference type="Pfam" id="PF00889">
    <property type="entry name" value="EF_TS"/>
    <property type="match status" value="1"/>
</dbReference>
<dbReference type="AlphaFoldDB" id="A0A0D2LLX4"/>
<sequence length="399" mass="41646">MLRADALRRAGLGHVGDAISCFVLGVEGTKVELTQDLSSLALDDAVDEEGEELDYEEERLLARAEAEDGEVVASYDEEDEGADEAEAAPVSAGDAAAAVYYGQSSASAKAAASPAFIRGKRGAAIAPGAFPSRGFAVSDADLRVGAASRLIDIDDAGDEAELVDYWTDDVGRIGKGRLAALGAKIVVGEEGELQVVAREAAEGQEGAAAEEADALELLSGVSDRDLDDLVDFVLADDEEDEAELPFVARRNVGVFALSVETPTVSAADVKKLRQQTGAGMMDCKKAMVENGGDFEKATEWLRQKGLSGADKKAGRVATEGAVARYIHPGSRLGVLLEVNCETDFVAASEQFQSLVSELGMIVASTDVVCVSVDDMPGDLLEKERQVGAVCPALASSPSL</sequence>
<keyword evidence="2 5" id="KW-0251">Elongation factor</keyword>
<comment type="function">
    <text evidence="4 5 6">Associates with the EF-Tu.GDP complex and induces the exchange of GDP to GTP. It remains bound to the aminoacyl-tRNA.EF-Tu.GTP complex up to the GTP hydrolysis stage on the ribosome.</text>
</comment>
<accession>A0A0D2LLX4</accession>
<evidence type="ECO:0000256" key="2">
    <source>
        <dbReference type="ARBA" id="ARBA00022768"/>
    </source>
</evidence>
<dbReference type="KEGG" id="mng:MNEG_15164"/>
<dbReference type="STRING" id="145388.A0A0D2LLX4"/>
<organism evidence="8 9">
    <name type="scientific">Monoraphidium neglectum</name>
    <dbReference type="NCBI Taxonomy" id="145388"/>
    <lineage>
        <taxon>Eukaryota</taxon>
        <taxon>Viridiplantae</taxon>
        <taxon>Chlorophyta</taxon>
        <taxon>core chlorophytes</taxon>
        <taxon>Chlorophyceae</taxon>
        <taxon>CS clade</taxon>
        <taxon>Sphaeropleales</taxon>
        <taxon>Selenastraceae</taxon>
        <taxon>Monoraphidium</taxon>
    </lineage>
</organism>
<dbReference type="InterPro" id="IPR009060">
    <property type="entry name" value="UBA-like_sf"/>
</dbReference>
<dbReference type="CDD" id="cd14275">
    <property type="entry name" value="UBA_EF-Ts"/>
    <property type="match status" value="1"/>
</dbReference>
<dbReference type="RefSeq" id="XP_013891819.1">
    <property type="nucleotide sequence ID" value="XM_014036365.1"/>
</dbReference>
<keyword evidence="5" id="KW-0496">Mitochondrion</keyword>